<comment type="caution">
    <text evidence="12">The sequence shown here is derived from an EMBL/GenBank/DDBJ whole genome shotgun (WGS) entry which is preliminary data.</text>
</comment>
<keyword evidence="3" id="KW-1003">Cell membrane</keyword>
<dbReference type="GO" id="GO:0005886">
    <property type="term" value="C:plasma membrane"/>
    <property type="evidence" value="ECO:0007669"/>
    <property type="project" value="UniProtKB-SubCell"/>
</dbReference>
<evidence type="ECO:0000313" key="12">
    <source>
        <dbReference type="EMBL" id="HIZ57634.1"/>
    </source>
</evidence>
<comment type="similarity">
    <text evidence="9">Belongs to the binding-protein-dependent transport system permease family. OppBC subfamily.</text>
</comment>
<dbReference type="PANTHER" id="PTHR43386">
    <property type="entry name" value="OLIGOPEPTIDE TRANSPORT SYSTEM PERMEASE PROTEIN APPC"/>
    <property type="match status" value="1"/>
</dbReference>
<dbReference type="PANTHER" id="PTHR43386:SF24">
    <property type="entry name" value="OLIGOPEPTIDE TRANSPORT SYSTEM PERMEASE PROTEIN AMID"/>
    <property type="match status" value="1"/>
</dbReference>
<keyword evidence="7 10" id="KW-1133">Transmembrane helix</keyword>
<feature type="transmembrane region" description="Helical" evidence="10">
    <location>
        <begin position="313"/>
        <end position="334"/>
    </location>
</feature>
<dbReference type="PROSITE" id="PS50928">
    <property type="entry name" value="ABC_TM1"/>
    <property type="match status" value="1"/>
</dbReference>
<feature type="transmembrane region" description="Helical" evidence="10">
    <location>
        <begin position="72"/>
        <end position="89"/>
    </location>
</feature>
<keyword evidence="8 10" id="KW-0472">Membrane</keyword>
<evidence type="ECO:0000256" key="4">
    <source>
        <dbReference type="ARBA" id="ARBA00022692"/>
    </source>
</evidence>
<evidence type="ECO:0000256" key="10">
    <source>
        <dbReference type="RuleBase" id="RU363032"/>
    </source>
</evidence>
<evidence type="ECO:0000259" key="11">
    <source>
        <dbReference type="PROSITE" id="PS50928"/>
    </source>
</evidence>
<name>A0A9D2FEF9_9FIRM</name>
<dbReference type="CDD" id="cd06261">
    <property type="entry name" value="TM_PBP2"/>
    <property type="match status" value="1"/>
</dbReference>
<evidence type="ECO:0000256" key="7">
    <source>
        <dbReference type="ARBA" id="ARBA00022989"/>
    </source>
</evidence>
<dbReference type="InterPro" id="IPR000515">
    <property type="entry name" value="MetI-like"/>
</dbReference>
<accession>A0A9D2FEF9</accession>
<evidence type="ECO:0000256" key="1">
    <source>
        <dbReference type="ARBA" id="ARBA00004651"/>
    </source>
</evidence>
<dbReference type="InterPro" id="IPR050366">
    <property type="entry name" value="BP-dependent_transpt_permease"/>
</dbReference>
<keyword evidence="4 10" id="KW-0812">Transmembrane</keyword>
<evidence type="ECO:0000256" key="3">
    <source>
        <dbReference type="ARBA" id="ARBA00022475"/>
    </source>
</evidence>
<dbReference type="GO" id="GO:0015031">
    <property type="term" value="P:protein transport"/>
    <property type="evidence" value="ECO:0007669"/>
    <property type="project" value="UniProtKB-KW"/>
</dbReference>
<proteinExistence type="inferred from homology"/>
<reference evidence="12" key="2">
    <citation type="submission" date="2021-04" db="EMBL/GenBank/DDBJ databases">
        <authorList>
            <person name="Gilroy R."/>
        </authorList>
    </citation>
    <scope>NUCLEOTIDE SEQUENCE</scope>
    <source>
        <strain evidence="12">ChiBcec16-3735</strain>
    </source>
</reference>
<reference evidence="12" key="1">
    <citation type="journal article" date="2021" name="PeerJ">
        <title>Extensive microbial diversity within the chicken gut microbiome revealed by metagenomics and culture.</title>
        <authorList>
            <person name="Gilroy R."/>
            <person name="Ravi A."/>
            <person name="Getino M."/>
            <person name="Pursley I."/>
            <person name="Horton D.L."/>
            <person name="Alikhan N.F."/>
            <person name="Baker D."/>
            <person name="Gharbi K."/>
            <person name="Hall N."/>
            <person name="Watson M."/>
            <person name="Adriaenssens E.M."/>
            <person name="Foster-Nyarko E."/>
            <person name="Jarju S."/>
            <person name="Secka A."/>
            <person name="Antonio M."/>
            <person name="Oren A."/>
            <person name="Chaudhuri R.R."/>
            <person name="La Ragione R."/>
            <person name="Hildebrand F."/>
            <person name="Pallen M.J."/>
        </authorList>
    </citation>
    <scope>NUCLEOTIDE SEQUENCE</scope>
    <source>
        <strain evidence="12">ChiBcec16-3735</strain>
    </source>
</reference>
<feature type="transmembrane region" description="Helical" evidence="10">
    <location>
        <begin position="145"/>
        <end position="167"/>
    </location>
</feature>
<dbReference type="Proteomes" id="UP000824065">
    <property type="component" value="Unassembled WGS sequence"/>
</dbReference>
<evidence type="ECO:0000313" key="13">
    <source>
        <dbReference type="Proteomes" id="UP000824065"/>
    </source>
</evidence>
<dbReference type="Gene3D" id="1.10.3720.10">
    <property type="entry name" value="MetI-like"/>
    <property type="match status" value="1"/>
</dbReference>
<comment type="subcellular location">
    <subcellularLocation>
        <location evidence="1 10">Cell membrane</location>
        <topology evidence="1 10">Multi-pass membrane protein</topology>
    </subcellularLocation>
</comment>
<dbReference type="GO" id="GO:0055085">
    <property type="term" value="P:transmembrane transport"/>
    <property type="evidence" value="ECO:0007669"/>
    <property type="project" value="InterPro"/>
</dbReference>
<gene>
    <name evidence="12" type="ORF">H9725_03495</name>
</gene>
<evidence type="ECO:0000256" key="2">
    <source>
        <dbReference type="ARBA" id="ARBA00022448"/>
    </source>
</evidence>
<dbReference type="GO" id="GO:0015833">
    <property type="term" value="P:peptide transport"/>
    <property type="evidence" value="ECO:0007669"/>
    <property type="project" value="UniProtKB-KW"/>
</dbReference>
<dbReference type="InterPro" id="IPR035906">
    <property type="entry name" value="MetI-like_sf"/>
</dbReference>
<keyword evidence="5" id="KW-0571">Peptide transport</keyword>
<organism evidence="12 13">
    <name type="scientific">Candidatus Faecalibacterium gallistercoris</name>
    <dbReference type="NCBI Taxonomy" id="2838579"/>
    <lineage>
        <taxon>Bacteria</taxon>
        <taxon>Bacillati</taxon>
        <taxon>Bacillota</taxon>
        <taxon>Clostridia</taxon>
        <taxon>Eubacteriales</taxon>
        <taxon>Oscillospiraceae</taxon>
        <taxon>Faecalibacterium</taxon>
    </lineage>
</organism>
<protein>
    <submittedName>
        <fullName evidence="12">ABC transporter permease</fullName>
    </submittedName>
</protein>
<feature type="domain" description="ABC transmembrane type-1" evidence="11">
    <location>
        <begin position="141"/>
        <end position="331"/>
    </location>
</feature>
<evidence type="ECO:0000256" key="8">
    <source>
        <dbReference type="ARBA" id="ARBA00023136"/>
    </source>
</evidence>
<dbReference type="AlphaFoldDB" id="A0A9D2FEF9"/>
<keyword evidence="2 10" id="KW-0813">Transport</keyword>
<dbReference type="SUPFAM" id="SSF161098">
    <property type="entry name" value="MetI-like"/>
    <property type="match status" value="1"/>
</dbReference>
<dbReference type="InterPro" id="IPR025966">
    <property type="entry name" value="OppC_N"/>
</dbReference>
<dbReference type="Pfam" id="PF12911">
    <property type="entry name" value="OppC_N"/>
    <property type="match status" value="1"/>
</dbReference>
<dbReference type="EMBL" id="DXBJ01000023">
    <property type="protein sequence ID" value="HIZ57634.1"/>
    <property type="molecule type" value="Genomic_DNA"/>
</dbReference>
<dbReference type="Pfam" id="PF00528">
    <property type="entry name" value="BPD_transp_1"/>
    <property type="match status" value="1"/>
</dbReference>
<evidence type="ECO:0000256" key="9">
    <source>
        <dbReference type="ARBA" id="ARBA00024202"/>
    </source>
</evidence>
<keyword evidence="6" id="KW-0653">Protein transport</keyword>
<evidence type="ECO:0000256" key="6">
    <source>
        <dbReference type="ARBA" id="ARBA00022927"/>
    </source>
</evidence>
<evidence type="ECO:0000256" key="5">
    <source>
        <dbReference type="ARBA" id="ARBA00022856"/>
    </source>
</evidence>
<sequence length="345" mass="37969">MLFFLKNAKSKQLEDALAQSQCAAGPAAAWAGLPEDELFTPAGFRAEEAEATASSNYSYWGSTLRSFLRNRFAVALLVALVAVVAFAFLQPHLPGQIDPNYCRVDPETGIQYRNIAPGVDGFVWGSNSIGQDLWARIWAGTRTSLVIAFFVAMIEAVVGITVGVLWGYVRQLDFFFTELYNICDNIPSTIILILISYVASPSVPTLILGMSLTGWIAMARFIRNQILIIRDRDYNVASRCIGTPTFRIVLRNLLPYLVSVIMLRMALTVPAAIGSEVFVTYIGLGLSVETPSLGNLINDGRQVMMQAGLRYQLLYPTIILSFVTIAFYLIGNAFSDAADPKNHMQ</sequence>